<feature type="region of interest" description="Disordered" evidence="7">
    <location>
        <begin position="286"/>
        <end position="308"/>
    </location>
</feature>
<dbReference type="InterPro" id="IPR035892">
    <property type="entry name" value="C2_domain_sf"/>
</dbReference>
<dbReference type="PANTHER" id="PTHR10336:SF36">
    <property type="entry name" value="1-PHOSPHATIDYLINOSITOL 4,5-BISPHOSPHATE PHOSPHODIESTERASE BETA-4"/>
    <property type="match status" value="1"/>
</dbReference>
<dbReference type="EC" id="3.1.4.11" evidence="1 6"/>
<keyword evidence="2 6" id="KW-0378">Hydrolase</keyword>
<evidence type="ECO:0000256" key="4">
    <source>
        <dbReference type="ARBA" id="ARBA00023098"/>
    </source>
</evidence>
<dbReference type="EMBL" id="JARKIE010000039">
    <property type="protein sequence ID" value="KAJ7695157.1"/>
    <property type="molecule type" value="Genomic_DNA"/>
</dbReference>
<evidence type="ECO:0000313" key="12">
    <source>
        <dbReference type="Proteomes" id="UP001221757"/>
    </source>
</evidence>
<dbReference type="SMART" id="SM00239">
    <property type="entry name" value="C2"/>
    <property type="match status" value="1"/>
</dbReference>
<comment type="catalytic activity">
    <reaction evidence="6">
        <text>a 1,2-diacyl-sn-glycero-3-phospho-(1D-myo-inositol-4,5-bisphosphate) + H2O = 1D-myo-inositol 1,4,5-trisphosphate + a 1,2-diacyl-sn-glycerol + H(+)</text>
        <dbReference type="Rhea" id="RHEA:33179"/>
        <dbReference type="ChEBI" id="CHEBI:15377"/>
        <dbReference type="ChEBI" id="CHEBI:15378"/>
        <dbReference type="ChEBI" id="CHEBI:17815"/>
        <dbReference type="ChEBI" id="CHEBI:58456"/>
        <dbReference type="ChEBI" id="CHEBI:203600"/>
        <dbReference type="EC" id="3.1.4.11"/>
    </reaction>
</comment>
<dbReference type="Pfam" id="PF00388">
    <property type="entry name" value="PI-PLC-X"/>
    <property type="match status" value="1"/>
</dbReference>
<keyword evidence="4 6" id="KW-0443">Lipid metabolism</keyword>
<comment type="caution">
    <text evidence="11">The sequence shown here is derived from an EMBL/GenBank/DDBJ whole genome shotgun (WGS) entry which is preliminary data.</text>
</comment>
<evidence type="ECO:0000259" key="8">
    <source>
        <dbReference type="PROSITE" id="PS50004"/>
    </source>
</evidence>
<organism evidence="11 12">
    <name type="scientific">Mycena rosella</name>
    <name type="common">Pink bonnet</name>
    <name type="synonym">Agaricus rosellus</name>
    <dbReference type="NCBI Taxonomy" id="1033263"/>
    <lineage>
        <taxon>Eukaryota</taxon>
        <taxon>Fungi</taxon>
        <taxon>Dikarya</taxon>
        <taxon>Basidiomycota</taxon>
        <taxon>Agaricomycotina</taxon>
        <taxon>Agaricomycetes</taxon>
        <taxon>Agaricomycetidae</taxon>
        <taxon>Agaricales</taxon>
        <taxon>Marasmiineae</taxon>
        <taxon>Mycenaceae</taxon>
        <taxon>Mycena</taxon>
    </lineage>
</organism>
<gene>
    <name evidence="11" type="ORF">B0H17DRAFT_1056651</name>
</gene>
<proteinExistence type="predicted"/>
<feature type="domain" description="C2" evidence="8">
    <location>
        <begin position="711"/>
        <end position="873"/>
    </location>
</feature>
<name>A0AAD7GHL6_MYCRO</name>
<keyword evidence="3 6" id="KW-0442">Lipid degradation</keyword>
<dbReference type="PANTHER" id="PTHR10336">
    <property type="entry name" value="PHOSPHOINOSITIDE-SPECIFIC PHOSPHOLIPASE C FAMILY PROTEIN"/>
    <property type="match status" value="1"/>
</dbReference>
<feature type="domain" description="EF-hand" evidence="10">
    <location>
        <begin position="180"/>
        <end position="215"/>
    </location>
</feature>
<keyword evidence="5" id="KW-0807">Transducer</keyword>
<dbReference type="Gene3D" id="3.20.20.190">
    <property type="entry name" value="Phosphatidylinositol (PI) phosphodiesterase"/>
    <property type="match status" value="1"/>
</dbReference>
<evidence type="ECO:0000256" key="5">
    <source>
        <dbReference type="ARBA" id="ARBA00023224"/>
    </source>
</evidence>
<reference evidence="11" key="1">
    <citation type="submission" date="2023-03" db="EMBL/GenBank/DDBJ databases">
        <title>Massive genome expansion in bonnet fungi (Mycena s.s.) driven by repeated elements and novel gene families across ecological guilds.</title>
        <authorList>
            <consortium name="Lawrence Berkeley National Laboratory"/>
            <person name="Harder C.B."/>
            <person name="Miyauchi S."/>
            <person name="Viragh M."/>
            <person name="Kuo A."/>
            <person name="Thoen E."/>
            <person name="Andreopoulos B."/>
            <person name="Lu D."/>
            <person name="Skrede I."/>
            <person name="Drula E."/>
            <person name="Henrissat B."/>
            <person name="Morin E."/>
            <person name="Kohler A."/>
            <person name="Barry K."/>
            <person name="LaButti K."/>
            <person name="Morin E."/>
            <person name="Salamov A."/>
            <person name="Lipzen A."/>
            <person name="Mereny Z."/>
            <person name="Hegedus B."/>
            <person name="Baldrian P."/>
            <person name="Stursova M."/>
            <person name="Weitz H."/>
            <person name="Taylor A."/>
            <person name="Grigoriev I.V."/>
            <person name="Nagy L.G."/>
            <person name="Martin F."/>
            <person name="Kauserud H."/>
        </authorList>
    </citation>
    <scope>NUCLEOTIDE SEQUENCE</scope>
    <source>
        <strain evidence="11">CBHHK067</strain>
    </source>
</reference>
<dbReference type="InterPro" id="IPR002048">
    <property type="entry name" value="EF_hand_dom"/>
</dbReference>
<dbReference type="Pfam" id="PF00168">
    <property type="entry name" value="C2"/>
    <property type="match status" value="1"/>
</dbReference>
<dbReference type="Proteomes" id="UP001221757">
    <property type="component" value="Unassembled WGS sequence"/>
</dbReference>
<dbReference type="SMART" id="SM00149">
    <property type="entry name" value="PLCYc"/>
    <property type="match status" value="1"/>
</dbReference>
<dbReference type="InterPro" id="IPR000909">
    <property type="entry name" value="PLipase_C_PInositol-sp_X_dom"/>
</dbReference>
<dbReference type="GO" id="GO:0004435">
    <property type="term" value="F:phosphatidylinositol-4,5-bisphosphate phospholipase C activity"/>
    <property type="evidence" value="ECO:0007669"/>
    <property type="project" value="UniProtKB-EC"/>
</dbReference>
<evidence type="ECO:0000256" key="2">
    <source>
        <dbReference type="ARBA" id="ARBA00022801"/>
    </source>
</evidence>
<dbReference type="CDD" id="cd08558">
    <property type="entry name" value="PI-PLCc_eukaryota"/>
    <property type="match status" value="1"/>
</dbReference>
<dbReference type="SUPFAM" id="SSF51695">
    <property type="entry name" value="PLC-like phosphodiesterases"/>
    <property type="match status" value="1"/>
</dbReference>
<dbReference type="Gene3D" id="2.30.29.30">
    <property type="entry name" value="Pleckstrin-homology domain (PH domain)/Phosphotyrosine-binding domain (PTB)"/>
    <property type="match status" value="1"/>
</dbReference>
<evidence type="ECO:0000256" key="7">
    <source>
        <dbReference type="SAM" id="MobiDB-lite"/>
    </source>
</evidence>
<dbReference type="PRINTS" id="PR00390">
    <property type="entry name" value="PHPHLIPASEC"/>
</dbReference>
<dbReference type="PROSITE" id="PS50008">
    <property type="entry name" value="PIPLC_Y_DOMAIN"/>
    <property type="match status" value="1"/>
</dbReference>
<dbReference type="CDD" id="cd13360">
    <property type="entry name" value="PH_PLC_fungal"/>
    <property type="match status" value="1"/>
</dbReference>
<dbReference type="PROSITE" id="PS50222">
    <property type="entry name" value="EF_HAND_2"/>
    <property type="match status" value="1"/>
</dbReference>
<feature type="compositionally biased region" description="Low complexity" evidence="7">
    <location>
        <begin position="293"/>
        <end position="308"/>
    </location>
</feature>
<dbReference type="InterPro" id="IPR011993">
    <property type="entry name" value="PH-like_dom_sf"/>
</dbReference>
<evidence type="ECO:0000313" key="11">
    <source>
        <dbReference type="EMBL" id="KAJ7695157.1"/>
    </source>
</evidence>
<accession>A0AAD7GHL6</accession>
<dbReference type="Gene3D" id="1.10.238.10">
    <property type="entry name" value="EF-hand"/>
    <property type="match status" value="1"/>
</dbReference>
<dbReference type="GO" id="GO:0016042">
    <property type="term" value="P:lipid catabolic process"/>
    <property type="evidence" value="ECO:0007669"/>
    <property type="project" value="UniProtKB-KW"/>
</dbReference>
<dbReference type="SUPFAM" id="SSF50729">
    <property type="entry name" value="PH domain-like"/>
    <property type="match status" value="1"/>
</dbReference>
<evidence type="ECO:0000259" key="10">
    <source>
        <dbReference type="PROSITE" id="PS50222"/>
    </source>
</evidence>
<evidence type="ECO:0000259" key="9">
    <source>
        <dbReference type="PROSITE" id="PS50008"/>
    </source>
</evidence>
<dbReference type="InterPro" id="IPR000008">
    <property type="entry name" value="C2_dom"/>
</dbReference>
<evidence type="ECO:0000256" key="6">
    <source>
        <dbReference type="RuleBase" id="RU361133"/>
    </source>
</evidence>
<dbReference type="CDD" id="cd00275">
    <property type="entry name" value="C2_PLC_like"/>
    <property type="match status" value="1"/>
</dbReference>
<dbReference type="SUPFAM" id="SSF49562">
    <property type="entry name" value="C2 domain (Calcium/lipid-binding domain, CaLB)"/>
    <property type="match status" value="1"/>
</dbReference>
<dbReference type="Pfam" id="PF00387">
    <property type="entry name" value="PI-PLC-Y"/>
    <property type="match status" value="1"/>
</dbReference>
<evidence type="ECO:0000256" key="3">
    <source>
        <dbReference type="ARBA" id="ARBA00022963"/>
    </source>
</evidence>
<dbReference type="GO" id="GO:0048015">
    <property type="term" value="P:phosphatidylinositol-mediated signaling"/>
    <property type="evidence" value="ECO:0007669"/>
    <property type="project" value="TreeGrafter"/>
</dbReference>
<dbReference type="PROSITE" id="PS50004">
    <property type="entry name" value="C2"/>
    <property type="match status" value="1"/>
</dbReference>
<feature type="compositionally biased region" description="Low complexity" evidence="7">
    <location>
        <begin position="528"/>
        <end position="541"/>
    </location>
</feature>
<dbReference type="InterPro" id="IPR001711">
    <property type="entry name" value="PLipase_C_Pinositol-sp_Y"/>
</dbReference>
<dbReference type="GO" id="GO:0051209">
    <property type="term" value="P:release of sequestered calcium ion into cytosol"/>
    <property type="evidence" value="ECO:0007669"/>
    <property type="project" value="TreeGrafter"/>
</dbReference>
<keyword evidence="12" id="KW-1185">Reference proteome</keyword>
<dbReference type="InterPro" id="IPR001192">
    <property type="entry name" value="PI-PLC_fam"/>
</dbReference>
<dbReference type="InterPro" id="IPR037755">
    <property type="entry name" value="Plc1_PH"/>
</dbReference>
<dbReference type="SMART" id="SM00148">
    <property type="entry name" value="PLCXc"/>
    <property type="match status" value="1"/>
</dbReference>
<feature type="domain" description="PI-PLC Y-box" evidence="9">
    <location>
        <begin position="598"/>
        <end position="715"/>
    </location>
</feature>
<protein>
    <recommendedName>
        <fullName evidence="1 6">Phosphoinositide phospholipase C</fullName>
        <ecNumber evidence="1 6">3.1.4.11</ecNumber>
    </recommendedName>
</protein>
<dbReference type="InterPro" id="IPR017946">
    <property type="entry name" value="PLC-like_Pdiesterase_TIM-brl"/>
</dbReference>
<dbReference type="Gene3D" id="2.60.40.150">
    <property type="entry name" value="C2 domain"/>
    <property type="match status" value="1"/>
</dbReference>
<dbReference type="PROSITE" id="PS50007">
    <property type="entry name" value="PIPLC_X_DOMAIN"/>
    <property type="match status" value="1"/>
</dbReference>
<dbReference type="GO" id="GO:0005509">
    <property type="term" value="F:calcium ion binding"/>
    <property type="evidence" value="ECO:0007669"/>
    <property type="project" value="InterPro"/>
</dbReference>
<sequence>MATNTATNPASGNLDANLTVPLLLQKGSQLTKISEKSQKKVVFRIEPDEGQILYPSRKHGLVPIESIKEIRTGPDAEYYCAQFGFSGDAIDRWITIVYVLNSTYRTLHILAPTQDVFHLWESTIRKLYTIRVGLMRSLDNTEIRRTLWERQYWKGADKGGDQALSLDEVKGLGVRLNISFPKGEIERLFKEADTAQKNCLNFQEFQHFVKLLKRRPELEGLYNHVCGAQPFDFAIFEKFMTNTQKSALTSAELRTLFDKYATASVIAGPVLASAAASLIVPPTAPVDSPPIQSTPASTTATPSTSAPLTTTLSGDAPSAVPEASLVAASPVPQAVQAMSLEDFTSFLMGQDNAATRPDSNDMTQPMSDYFISTSHNTYLVGNQLMGVSTIEGYIRALLCACRSVEMDIYDGPHGEPMVYHGKTLTSEVSVREICQAIAKYAFVNSPWPLLLSCEVHCGLVQQDMLVDIMTKAFGSALIKAPLEKHSKIVVLPSPEQLKGRIMVKTKNLYVAAELESIKAHKKAGEAAAAKAAHLEAEPPSSDSEESESEVAVVMEEIGELKSELKSRWHKMRGIPSPSTSSSADLKQPKAKVPMSLALASLLVYTVGVKCRGIDKSEQYAPEQIFSLSESKANKFIQGGVGIEDLIRHTQTHVVRIYPKGTRVNSTNYEPLQYWAAGCQLVALNIQTFDLGYKINQAMFMRNGRQGYVLKPLALRDPHFEKLRKHTKHFLDVTIVSAQQLPRPKHSSGKEITEKSVVDPYIEVALHIPAWSHSPFLPDNKGYDHIPPSDASDGSPTSARTISFSTGPVKNNGFNPMWQEELCLPFDCIGGMLELIFVEFNVKDEKRKDHEALASYIAPLSSLQQGFRHLPLHDAQLCQHLFSTLFVYINIRDVA</sequence>
<feature type="region of interest" description="Disordered" evidence="7">
    <location>
        <begin position="528"/>
        <end position="548"/>
    </location>
</feature>
<dbReference type="InterPro" id="IPR011992">
    <property type="entry name" value="EF-hand-dom_pair"/>
</dbReference>
<dbReference type="AlphaFoldDB" id="A0AAD7GHL6"/>
<evidence type="ECO:0000256" key="1">
    <source>
        <dbReference type="ARBA" id="ARBA00012368"/>
    </source>
</evidence>
<dbReference type="SUPFAM" id="SSF47473">
    <property type="entry name" value="EF-hand"/>
    <property type="match status" value="1"/>
</dbReference>